<evidence type="ECO:0000313" key="1">
    <source>
        <dbReference type="EMBL" id="CEL93497.1"/>
    </source>
</evidence>
<name>A0A0G4EBY4_VITBC</name>
<reference evidence="1 2" key="1">
    <citation type="submission" date="2014-11" db="EMBL/GenBank/DDBJ databases">
        <authorList>
            <person name="Zhu J."/>
            <person name="Qi W."/>
            <person name="Song R."/>
        </authorList>
    </citation>
    <scope>NUCLEOTIDE SEQUENCE [LARGE SCALE GENOMIC DNA]</scope>
</reference>
<protein>
    <submittedName>
        <fullName evidence="1">Uncharacterized protein</fullName>
    </submittedName>
</protein>
<accession>A0A0G4EBY4</accession>
<dbReference type="AlphaFoldDB" id="A0A0G4EBY4"/>
<gene>
    <name evidence="1" type="ORF">Vbra_4832</name>
</gene>
<dbReference type="PhylomeDB" id="A0A0G4EBY4"/>
<dbReference type="InParanoid" id="A0A0G4EBY4"/>
<evidence type="ECO:0000313" key="2">
    <source>
        <dbReference type="Proteomes" id="UP000041254"/>
    </source>
</evidence>
<dbReference type="EMBL" id="CDMY01000170">
    <property type="protein sequence ID" value="CEL93497.1"/>
    <property type="molecule type" value="Genomic_DNA"/>
</dbReference>
<dbReference type="VEuPathDB" id="CryptoDB:Vbra_4832"/>
<sequence>MLKEVIVAYRLLTVGGFTDSPTVVVVRRVHGGHLDRIMTRSPHTPLDGCSDVLAFELADGMCVQLHVLTTALDPFIAYINFGILLGDNQDVNVTIRTTEAPAAGVPQNAHFAHRFPLTVAKVRRVLGPIAAIVLDGQAP</sequence>
<organism evidence="1 2">
    <name type="scientific">Vitrella brassicaformis (strain CCMP3155)</name>
    <dbReference type="NCBI Taxonomy" id="1169540"/>
    <lineage>
        <taxon>Eukaryota</taxon>
        <taxon>Sar</taxon>
        <taxon>Alveolata</taxon>
        <taxon>Colpodellida</taxon>
        <taxon>Vitrellaceae</taxon>
        <taxon>Vitrella</taxon>
    </lineage>
</organism>
<dbReference type="Proteomes" id="UP000041254">
    <property type="component" value="Unassembled WGS sequence"/>
</dbReference>
<keyword evidence="2" id="KW-1185">Reference proteome</keyword>
<proteinExistence type="predicted"/>